<evidence type="ECO:0000256" key="2">
    <source>
        <dbReference type="ARBA" id="ARBA00012652"/>
    </source>
</evidence>
<feature type="domain" description="Alpha-L-rhamnosidase six-hairpin glycosidase" evidence="3">
    <location>
        <begin position="1"/>
        <end position="48"/>
    </location>
</feature>
<evidence type="ECO:0000313" key="5">
    <source>
        <dbReference type="Proteomes" id="UP000078534"/>
    </source>
</evidence>
<dbReference type="InterPro" id="IPR016007">
    <property type="entry name" value="Alpha_rhamnosid"/>
</dbReference>
<dbReference type="Proteomes" id="UP000078534">
    <property type="component" value="Unassembled WGS sequence"/>
</dbReference>
<accession>A0A179SP18</accession>
<organism evidence="4 5">
    <name type="scientific">Metabacillus litoralis</name>
    <dbReference type="NCBI Taxonomy" id="152268"/>
    <lineage>
        <taxon>Bacteria</taxon>
        <taxon>Bacillati</taxon>
        <taxon>Bacillota</taxon>
        <taxon>Bacilli</taxon>
        <taxon>Bacillales</taxon>
        <taxon>Bacillaceae</taxon>
        <taxon>Metabacillus</taxon>
    </lineage>
</organism>
<dbReference type="PANTHER" id="PTHR33307:SF6">
    <property type="entry name" value="ALPHA-RHAMNOSIDASE (EUROFUNG)-RELATED"/>
    <property type="match status" value="1"/>
</dbReference>
<evidence type="ECO:0000313" key="4">
    <source>
        <dbReference type="EMBL" id="OAS82669.1"/>
    </source>
</evidence>
<comment type="catalytic activity">
    <reaction evidence="1">
        <text>Hydrolysis of terminal non-reducing alpha-L-rhamnose residues in alpha-L-rhamnosides.</text>
        <dbReference type="EC" id="3.2.1.40"/>
    </reaction>
</comment>
<evidence type="ECO:0000259" key="3">
    <source>
        <dbReference type="Pfam" id="PF17389"/>
    </source>
</evidence>
<dbReference type="InterPro" id="IPR008928">
    <property type="entry name" value="6-hairpin_glycosidase_sf"/>
</dbReference>
<dbReference type="EC" id="3.2.1.40" evidence="2"/>
<dbReference type="EMBL" id="LWSG01000044">
    <property type="protein sequence ID" value="OAS82669.1"/>
    <property type="molecule type" value="Genomic_DNA"/>
</dbReference>
<gene>
    <name evidence="4" type="ORF">A6K24_11100</name>
</gene>
<dbReference type="Gene3D" id="1.50.10.10">
    <property type="match status" value="1"/>
</dbReference>
<dbReference type="GO" id="GO:0005975">
    <property type="term" value="P:carbohydrate metabolic process"/>
    <property type="evidence" value="ECO:0007669"/>
    <property type="project" value="InterPro"/>
</dbReference>
<keyword evidence="5" id="KW-1185">Reference proteome</keyword>
<evidence type="ECO:0000256" key="1">
    <source>
        <dbReference type="ARBA" id="ARBA00001445"/>
    </source>
</evidence>
<name>A0A179SP18_9BACI</name>
<dbReference type="InterPro" id="IPR035396">
    <property type="entry name" value="Bac_rhamnosid6H"/>
</dbReference>
<dbReference type="STRING" id="152268.A6K24_11100"/>
<dbReference type="Pfam" id="PF17389">
    <property type="entry name" value="Bac_rhamnosid6H"/>
    <property type="match status" value="1"/>
</dbReference>
<dbReference type="AlphaFoldDB" id="A0A179SP18"/>
<sequence length="72" mass="8489">MYSIKKGATTIWEHWDGIKEDGSFWSDDMNSFNHYAYGAIGDWMYRYVAGLDIDEKESAYKRIRINPRMSAK</sequence>
<dbReference type="SUPFAM" id="SSF48208">
    <property type="entry name" value="Six-hairpin glycosidases"/>
    <property type="match status" value="1"/>
</dbReference>
<comment type="caution">
    <text evidence="4">The sequence shown here is derived from an EMBL/GenBank/DDBJ whole genome shotgun (WGS) entry which is preliminary data.</text>
</comment>
<dbReference type="PANTHER" id="PTHR33307">
    <property type="entry name" value="ALPHA-RHAMNOSIDASE (EUROFUNG)"/>
    <property type="match status" value="1"/>
</dbReference>
<reference evidence="5" key="1">
    <citation type="submission" date="2016-04" db="EMBL/GenBank/DDBJ databases">
        <authorList>
            <person name="Lyu Z."/>
            <person name="Lyu W."/>
        </authorList>
    </citation>
    <scope>NUCLEOTIDE SEQUENCE [LARGE SCALE GENOMIC DNA]</scope>
    <source>
        <strain evidence="5">C44</strain>
    </source>
</reference>
<protein>
    <recommendedName>
        <fullName evidence="2">alpha-L-rhamnosidase</fullName>
        <ecNumber evidence="2">3.2.1.40</ecNumber>
    </recommendedName>
</protein>
<proteinExistence type="predicted"/>
<dbReference type="GO" id="GO:0030596">
    <property type="term" value="F:alpha-L-rhamnosidase activity"/>
    <property type="evidence" value="ECO:0007669"/>
    <property type="project" value="UniProtKB-EC"/>
</dbReference>
<dbReference type="InterPro" id="IPR012341">
    <property type="entry name" value="6hp_glycosidase-like_sf"/>
</dbReference>